<dbReference type="EMBL" id="CP073633">
    <property type="protein sequence ID" value="WHQ69787.1"/>
    <property type="molecule type" value="Genomic_DNA"/>
</dbReference>
<evidence type="ECO:0000313" key="4">
    <source>
        <dbReference type="Proteomes" id="UP001223720"/>
    </source>
</evidence>
<organism evidence="3 4">
    <name type="scientific">Methylorubrum extorquens</name>
    <name type="common">Methylobacterium dichloromethanicum</name>
    <name type="synonym">Methylobacterium extorquens</name>
    <dbReference type="NCBI Taxonomy" id="408"/>
    <lineage>
        <taxon>Bacteria</taxon>
        <taxon>Pseudomonadati</taxon>
        <taxon>Pseudomonadota</taxon>
        <taxon>Alphaproteobacteria</taxon>
        <taxon>Hyphomicrobiales</taxon>
        <taxon>Methylobacteriaceae</taxon>
        <taxon>Methylorubrum</taxon>
    </lineage>
</organism>
<sequence length="688" mass="74244">MSLGPLRSAAALLAAVLVGSPLFGLTAAVRGGEASAPLVLRVAPTGDRAPRRDNRFADLPRALAYVAALRRQGEGRAIVVELEPGTHRISAPVRIGPDHAGTAGAPLILRGAADGSSRLVGSVPLAPASLPPRLRARLPASARGAVRAYQLPEALRREFAYRAPRRLRETHPRVTEIFDAGGALRPAQWPNPGPNPGPNPEPNSGWTTVAAAEAGGMAFTLKDAAGLPDLSLERDLWVEGFWRWDWLLETLHVAQVDQRRRRLELDHPPYEGIRDGARMRLVHALGALDEPGEWWRDGESGLLLAWPSPGADDLEVSLAETLIQADGAQHLRIERFRLERARGDLIVVRGGEDIEIRASELAWAAGRAAVFEGVTGGGVSGSTVHDIGASAVRLVGGDRATLRPGGLFVRDTRFTRFSRLSQTQSSAIELDGVGAEASGNLITDAIGYAIYLRGNDHVFRGNEVARLIHGLSDTGAIYAGRDFTARGSVIEDNYVHDIRTVPGMEVKGVYLDDMASGFTIRRNLFVDVQQPVFIGGGNDNTITRNVFVASSPMVALDARGLTWMKPSLNEADSEFRAAFAAMPLDTPPWRMRYPKLAEALTDEPGVARNNQIIDNVSIGSDDLAFTDKAEAGRQIILFNTRLDGSVPNPGDLEALARFTAERGITLRLHPSKMRRDGLPASPFTDARR</sequence>
<name>A0AAX3WEL2_METEX</name>
<dbReference type="InterPro" id="IPR011050">
    <property type="entry name" value="Pectin_lyase_fold/virulence"/>
</dbReference>
<feature type="region of interest" description="Disordered" evidence="1">
    <location>
        <begin position="183"/>
        <end position="204"/>
    </location>
</feature>
<reference evidence="3" key="1">
    <citation type="journal article" date="2022" name="Biotechnol. Bioprocess Eng.">
        <title>Pan-genome Analysis Reveals Comparative Genomic Features of Central Metabolic Pathways in Methylorubrum extorquens.</title>
        <authorList>
            <person name="Lee G.M."/>
            <person name="Scott-Nevros Z.K."/>
            <person name="Lee S.-M."/>
            <person name="Kim D."/>
        </authorList>
    </citation>
    <scope>NUCLEOTIDE SEQUENCE</scope>
    <source>
        <strain evidence="3">ATCC 55366</strain>
    </source>
</reference>
<proteinExistence type="predicted"/>
<evidence type="ECO:0000256" key="1">
    <source>
        <dbReference type="SAM" id="MobiDB-lite"/>
    </source>
</evidence>
<dbReference type="Pfam" id="PF13229">
    <property type="entry name" value="Beta_helix"/>
    <property type="match status" value="1"/>
</dbReference>
<dbReference type="SUPFAM" id="SSF51126">
    <property type="entry name" value="Pectin lyase-like"/>
    <property type="match status" value="1"/>
</dbReference>
<feature type="compositionally biased region" description="Pro residues" evidence="1">
    <location>
        <begin position="189"/>
        <end position="201"/>
    </location>
</feature>
<dbReference type="RefSeq" id="WP_056117199.1">
    <property type="nucleotide sequence ID" value="NZ_CP073633.1"/>
</dbReference>
<protein>
    <submittedName>
        <fullName evidence="3">Right-handed parallel beta-helix repeat-containing protein</fullName>
    </submittedName>
</protein>
<evidence type="ECO:0000259" key="2">
    <source>
        <dbReference type="Pfam" id="PF13229"/>
    </source>
</evidence>
<gene>
    <name evidence="3" type="ORF">KEC54_26300</name>
</gene>
<dbReference type="AlphaFoldDB" id="A0AAX3WEL2"/>
<feature type="domain" description="Right handed beta helix" evidence="2">
    <location>
        <begin position="426"/>
        <end position="549"/>
    </location>
</feature>
<evidence type="ECO:0000313" key="3">
    <source>
        <dbReference type="EMBL" id="WHQ69787.1"/>
    </source>
</evidence>
<dbReference type="InterPro" id="IPR012334">
    <property type="entry name" value="Pectin_lyas_fold"/>
</dbReference>
<dbReference type="Proteomes" id="UP001223720">
    <property type="component" value="Chromosome"/>
</dbReference>
<accession>A0AAX3WEL2</accession>
<dbReference type="PANTHER" id="PTHR36453">
    <property type="entry name" value="SECRETED PROTEIN-RELATED"/>
    <property type="match status" value="1"/>
</dbReference>
<dbReference type="PANTHER" id="PTHR36453:SF1">
    <property type="entry name" value="RIGHT HANDED BETA HELIX DOMAIN-CONTAINING PROTEIN"/>
    <property type="match status" value="1"/>
</dbReference>
<dbReference type="Gene3D" id="2.160.20.10">
    <property type="entry name" value="Single-stranded right-handed beta-helix, Pectin lyase-like"/>
    <property type="match status" value="1"/>
</dbReference>
<dbReference type="InterPro" id="IPR039448">
    <property type="entry name" value="Beta_helix"/>
</dbReference>